<dbReference type="InterPro" id="IPR045276">
    <property type="entry name" value="YbiO_bact"/>
</dbReference>
<dbReference type="Gene3D" id="2.30.30.60">
    <property type="match status" value="1"/>
</dbReference>
<dbReference type="SUPFAM" id="SSF82861">
    <property type="entry name" value="Mechanosensitive channel protein MscS (YggB), transmembrane region"/>
    <property type="match status" value="1"/>
</dbReference>
<dbReference type="AlphaFoldDB" id="A0A832MMU4"/>
<evidence type="ECO:0000259" key="8">
    <source>
        <dbReference type="Pfam" id="PF00924"/>
    </source>
</evidence>
<feature type="domain" description="Mechanosensitive ion channel MscS" evidence="8">
    <location>
        <begin position="132"/>
        <end position="196"/>
    </location>
</feature>
<keyword evidence="3" id="KW-1003">Cell membrane</keyword>
<evidence type="ECO:0000256" key="2">
    <source>
        <dbReference type="ARBA" id="ARBA00008017"/>
    </source>
</evidence>
<dbReference type="Gene3D" id="1.10.287.1260">
    <property type="match status" value="1"/>
</dbReference>
<feature type="transmembrane region" description="Helical" evidence="7">
    <location>
        <begin position="42"/>
        <end position="63"/>
    </location>
</feature>
<dbReference type="InterPro" id="IPR023408">
    <property type="entry name" value="MscS_beta-dom_sf"/>
</dbReference>
<dbReference type="InterPro" id="IPR006685">
    <property type="entry name" value="MscS_channel_2nd"/>
</dbReference>
<dbReference type="SUPFAM" id="SSF82689">
    <property type="entry name" value="Mechanosensitive channel protein MscS (YggB), C-terminal domain"/>
    <property type="match status" value="1"/>
</dbReference>
<organism evidence="9">
    <name type="scientific">Eiseniibacteriota bacterium</name>
    <dbReference type="NCBI Taxonomy" id="2212470"/>
    <lineage>
        <taxon>Bacteria</taxon>
        <taxon>Candidatus Eiseniibacteriota</taxon>
    </lineage>
</organism>
<name>A0A832MMU4_UNCEI</name>
<dbReference type="PANTHER" id="PTHR30460">
    <property type="entry name" value="MODERATE CONDUCTANCE MECHANOSENSITIVE CHANNEL YBIO"/>
    <property type="match status" value="1"/>
</dbReference>
<dbReference type="GO" id="GO:0005886">
    <property type="term" value="C:plasma membrane"/>
    <property type="evidence" value="ECO:0007669"/>
    <property type="project" value="UniProtKB-SubCell"/>
</dbReference>
<evidence type="ECO:0000256" key="7">
    <source>
        <dbReference type="SAM" id="Phobius"/>
    </source>
</evidence>
<comment type="subcellular location">
    <subcellularLocation>
        <location evidence="1">Cell membrane</location>
        <topology evidence="1">Multi-pass membrane protein</topology>
    </subcellularLocation>
</comment>
<keyword evidence="5 7" id="KW-1133">Transmembrane helix</keyword>
<dbReference type="SUPFAM" id="SSF50182">
    <property type="entry name" value="Sm-like ribonucleoproteins"/>
    <property type="match status" value="1"/>
</dbReference>
<dbReference type="FunFam" id="2.30.30.60:FF:000001">
    <property type="entry name" value="MscS Mechanosensitive ion channel"/>
    <property type="match status" value="1"/>
</dbReference>
<dbReference type="Gene3D" id="3.30.70.100">
    <property type="match status" value="1"/>
</dbReference>
<proteinExistence type="inferred from homology"/>
<dbReference type="GO" id="GO:0008381">
    <property type="term" value="F:mechanosensitive monoatomic ion channel activity"/>
    <property type="evidence" value="ECO:0007669"/>
    <property type="project" value="InterPro"/>
</dbReference>
<evidence type="ECO:0000256" key="1">
    <source>
        <dbReference type="ARBA" id="ARBA00004651"/>
    </source>
</evidence>
<keyword evidence="6 7" id="KW-0472">Membrane</keyword>
<evidence type="ECO:0000256" key="5">
    <source>
        <dbReference type="ARBA" id="ARBA00022989"/>
    </source>
</evidence>
<evidence type="ECO:0000256" key="4">
    <source>
        <dbReference type="ARBA" id="ARBA00022692"/>
    </source>
</evidence>
<dbReference type="InterPro" id="IPR011014">
    <property type="entry name" value="MscS_channel_TM-2"/>
</dbReference>
<keyword evidence="4 7" id="KW-0812">Transmembrane</keyword>
<evidence type="ECO:0000313" key="9">
    <source>
        <dbReference type="EMBL" id="HGZ44121.1"/>
    </source>
</evidence>
<evidence type="ECO:0000256" key="6">
    <source>
        <dbReference type="ARBA" id="ARBA00023136"/>
    </source>
</evidence>
<dbReference type="InterPro" id="IPR011066">
    <property type="entry name" value="MscS_channel_C_sf"/>
</dbReference>
<dbReference type="InterPro" id="IPR010920">
    <property type="entry name" value="LSM_dom_sf"/>
</dbReference>
<feature type="transmembrane region" description="Helical" evidence="7">
    <location>
        <begin position="84"/>
        <end position="103"/>
    </location>
</feature>
<evidence type="ECO:0000256" key="3">
    <source>
        <dbReference type="ARBA" id="ARBA00022475"/>
    </source>
</evidence>
<dbReference type="EMBL" id="DSQF01000024">
    <property type="protein sequence ID" value="HGZ44121.1"/>
    <property type="molecule type" value="Genomic_DNA"/>
</dbReference>
<dbReference type="PANTHER" id="PTHR30460:SF0">
    <property type="entry name" value="MODERATE CONDUCTANCE MECHANOSENSITIVE CHANNEL YBIO"/>
    <property type="match status" value="1"/>
</dbReference>
<comment type="similarity">
    <text evidence="2">Belongs to the MscS (TC 1.A.23) family.</text>
</comment>
<gene>
    <name evidence="9" type="ORF">ENR23_12015</name>
</gene>
<protein>
    <submittedName>
        <fullName evidence="9">Mechanosensitive ion channel family protein</fullName>
    </submittedName>
</protein>
<reference evidence="9" key="1">
    <citation type="journal article" date="2020" name="mSystems">
        <title>Genome- and Community-Level Interaction Insights into Carbon Utilization and Element Cycling Functions of Hydrothermarchaeota in Hydrothermal Sediment.</title>
        <authorList>
            <person name="Zhou Z."/>
            <person name="Liu Y."/>
            <person name="Xu W."/>
            <person name="Pan J."/>
            <person name="Luo Z.H."/>
            <person name="Li M."/>
        </authorList>
    </citation>
    <scope>NUCLEOTIDE SEQUENCE [LARGE SCALE GENOMIC DNA]</scope>
    <source>
        <strain evidence="9">SpSt-381</strain>
    </source>
</reference>
<comment type="caution">
    <text evidence="9">The sequence shown here is derived from an EMBL/GenBank/DDBJ whole genome shotgun (WGS) entry which is preliminary data.</text>
</comment>
<feature type="transmembrane region" description="Helical" evidence="7">
    <location>
        <begin position="115"/>
        <end position="134"/>
    </location>
</feature>
<dbReference type="Pfam" id="PF00924">
    <property type="entry name" value="MS_channel_2nd"/>
    <property type="match status" value="1"/>
</dbReference>
<sequence>MTAPAIHAALPALLAAAAARRGLDLRAMLPAPEKLAEMAWRLALTVVVAFILQRALFLVVSRIEKVIRRAGAEAEPARQRARTVGLVLRNFVTTLVAVGAVVHGLEILGWDVKPLLAGAGILGVALGFGAQTLVRDVIAGIFLLAEDQYSVGDLIEIGGKVATVEAITLRVTTLRDFNGHVHYVPNGELKVVVNRSRGWQRVAVDVPVGSDQDLDRALDVCRRVAAAMNAEAAWRGRLLDPIEVWGIESLGPTESTVRLVLRARPGADAPETSRELRSRLHRALSEAGVRFSASRETHLAAASAGGGTAT</sequence>
<accession>A0A832MMU4</accession>